<accession>A0AA96ESN1</accession>
<dbReference type="KEGG" id="fcj:RN605_01405"/>
<keyword evidence="2" id="KW-0680">Restriction system</keyword>
<keyword evidence="3" id="KW-0238">DNA-binding</keyword>
<dbReference type="Pfam" id="PF01420">
    <property type="entry name" value="Methylase_S"/>
    <property type="match status" value="2"/>
</dbReference>
<dbReference type="GO" id="GO:0016787">
    <property type="term" value="F:hydrolase activity"/>
    <property type="evidence" value="ECO:0007669"/>
    <property type="project" value="UniProtKB-KW"/>
</dbReference>
<dbReference type="GO" id="GO:0004519">
    <property type="term" value="F:endonuclease activity"/>
    <property type="evidence" value="ECO:0007669"/>
    <property type="project" value="UniProtKB-KW"/>
</dbReference>
<keyword evidence="5" id="KW-0378">Hydrolase</keyword>
<evidence type="ECO:0000313" key="5">
    <source>
        <dbReference type="EMBL" id="WNM17974.1"/>
    </source>
</evidence>
<dbReference type="Gene3D" id="3.90.220.20">
    <property type="entry name" value="DNA methylase specificity domains"/>
    <property type="match status" value="2"/>
</dbReference>
<proteinExistence type="inferred from homology"/>
<dbReference type="InterPro" id="IPR044946">
    <property type="entry name" value="Restrct_endonuc_typeI_TRD_sf"/>
</dbReference>
<organism evidence="5">
    <name type="scientific">Flavobacterium capsici</name>
    <dbReference type="NCBI Taxonomy" id="3075618"/>
    <lineage>
        <taxon>Bacteria</taxon>
        <taxon>Pseudomonadati</taxon>
        <taxon>Bacteroidota</taxon>
        <taxon>Flavobacteriia</taxon>
        <taxon>Flavobacteriales</taxon>
        <taxon>Flavobacteriaceae</taxon>
        <taxon>Flavobacterium</taxon>
    </lineage>
</organism>
<dbReference type="EMBL" id="CP134890">
    <property type="protein sequence ID" value="WNM22026.1"/>
    <property type="molecule type" value="Genomic_DNA"/>
</dbReference>
<evidence type="ECO:0000256" key="2">
    <source>
        <dbReference type="ARBA" id="ARBA00022747"/>
    </source>
</evidence>
<feature type="domain" description="Type I restriction modification DNA specificity" evidence="4">
    <location>
        <begin position="15"/>
        <end position="195"/>
    </location>
</feature>
<evidence type="ECO:0000256" key="1">
    <source>
        <dbReference type="ARBA" id="ARBA00010923"/>
    </source>
</evidence>
<dbReference type="REBASE" id="763671">
    <property type="entry name" value="S.FspA8ORF8100P"/>
</dbReference>
<sequence>MEILQPVLRFPGFEDKWSNKNLGSIFTITSASRVHKNEWTESGVRFFRSSDVVSHFKGNDNTKAYISFELYESLSSKIGRVKKGDILITGGGSIGIPYLISDNEPLYFKDADLLWIKNVDKINGYFLYSFFLTESFTNYLKSISHIGTIAHYTVIQAKNTPFNFPSLEEQTKIANFLSSVDEKLNLLKEKKELLEEYKKGIMQKIFNQELRFKDDNGSDFEDWKLKRLKDFMVERNVQLPKNDKYPLMSFVANKGVTEKGDRYNREFLVNDEENKKYKQTEYGDFIYSSNNLETGSIGLNNYGSASISPVYSIFKINELCDYKFISNFFSRKEFISKMTKFRQGVMYGQWRIHEKDFLQIEENFPCLKEQTKIANFLSAIDEKIELVFNQIEDTQEYKKGLLQQMFV</sequence>
<dbReference type="PANTHER" id="PTHR30408:SF12">
    <property type="entry name" value="TYPE I RESTRICTION ENZYME MJAVIII SPECIFICITY SUBUNIT"/>
    <property type="match status" value="1"/>
</dbReference>
<feature type="domain" description="Type I restriction modification DNA specificity" evidence="4">
    <location>
        <begin position="221"/>
        <end position="387"/>
    </location>
</feature>
<dbReference type="InterPro" id="IPR000055">
    <property type="entry name" value="Restrct_endonuc_typeI_TRD"/>
</dbReference>
<name>A0AA96ESN1_9FLAO</name>
<dbReference type="Proteomes" id="UP001304515">
    <property type="component" value="Chromosome"/>
</dbReference>
<accession>A0AA96F190</accession>
<keyword evidence="5" id="KW-0540">Nuclease</keyword>
<reference evidence="5 7" key="1">
    <citation type="submission" date="2023-09" db="EMBL/GenBank/DDBJ databases">
        <title>Flavobacterium sp. a novel bacteria isolate from Pepper rhizosphere.</title>
        <authorList>
            <person name="Peng Y."/>
            <person name="Lee J."/>
        </authorList>
    </citation>
    <scope>NUCLEOTIDE SEQUENCE</scope>
    <source>
        <strain evidence="5">PMR2A8</strain>
        <strain evidence="6 7">PMTSA4</strain>
    </source>
</reference>
<dbReference type="RefSeq" id="WP_313321624.1">
    <property type="nucleotide sequence ID" value="NZ_CP134878.1"/>
</dbReference>
<gene>
    <name evidence="6" type="ORF">RN605_01405</name>
    <name evidence="5" type="ORF">RN608_08105</name>
</gene>
<evidence type="ECO:0000313" key="7">
    <source>
        <dbReference type="Proteomes" id="UP001304515"/>
    </source>
</evidence>
<dbReference type="GO" id="GO:0009307">
    <property type="term" value="P:DNA restriction-modification system"/>
    <property type="evidence" value="ECO:0007669"/>
    <property type="project" value="UniProtKB-KW"/>
</dbReference>
<dbReference type="EMBL" id="CP134878">
    <property type="protein sequence ID" value="WNM17974.1"/>
    <property type="molecule type" value="Genomic_DNA"/>
</dbReference>
<comment type="similarity">
    <text evidence="1">Belongs to the type-I restriction system S methylase family.</text>
</comment>
<dbReference type="SUPFAM" id="SSF116734">
    <property type="entry name" value="DNA methylase specificity domain"/>
    <property type="match status" value="2"/>
</dbReference>
<evidence type="ECO:0000259" key="4">
    <source>
        <dbReference type="Pfam" id="PF01420"/>
    </source>
</evidence>
<dbReference type="AlphaFoldDB" id="A0AA96ESN1"/>
<evidence type="ECO:0000313" key="6">
    <source>
        <dbReference type="EMBL" id="WNM22026.1"/>
    </source>
</evidence>
<dbReference type="REBASE" id="763669">
    <property type="entry name" value="S.Fsp4ORF1400P"/>
</dbReference>
<protein>
    <submittedName>
        <fullName evidence="5">Restriction endonuclease subunit S</fullName>
        <ecNumber evidence="5">3.1.21.-</ecNumber>
    </submittedName>
</protein>
<keyword evidence="5" id="KW-0255">Endonuclease</keyword>
<dbReference type="GO" id="GO:0003677">
    <property type="term" value="F:DNA binding"/>
    <property type="evidence" value="ECO:0007669"/>
    <property type="project" value="UniProtKB-KW"/>
</dbReference>
<evidence type="ECO:0000256" key="3">
    <source>
        <dbReference type="ARBA" id="ARBA00023125"/>
    </source>
</evidence>
<keyword evidence="7" id="KW-1185">Reference proteome</keyword>
<dbReference type="InterPro" id="IPR052021">
    <property type="entry name" value="Type-I_RS_S_subunit"/>
</dbReference>
<dbReference type="EC" id="3.1.21.-" evidence="5"/>
<dbReference type="PANTHER" id="PTHR30408">
    <property type="entry name" value="TYPE-1 RESTRICTION ENZYME ECOKI SPECIFICITY PROTEIN"/>
    <property type="match status" value="1"/>
</dbReference>